<dbReference type="RefSeq" id="WP_221004837.1">
    <property type="nucleotide sequence ID" value="NZ_CP081150.1"/>
</dbReference>
<accession>A0ABX8Z1J0</accession>
<evidence type="ECO:0000256" key="1">
    <source>
        <dbReference type="ARBA" id="ARBA00006723"/>
    </source>
</evidence>
<proteinExistence type="inferred from homology"/>
<dbReference type="Proteomes" id="UP000825679">
    <property type="component" value="Chromosome"/>
</dbReference>
<dbReference type="EMBL" id="CP081150">
    <property type="protein sequence ID" value="QZA76431.1"/>
    <property type="molecule type" value="Genomic_DNA"/>
</dbReference>
<gene>
    <name evidence="4" type="ORF">K4H28_08720</name>
</gene>
<sequence>MPYINLRVAGELSREQKQQIVAEFTATMVRVANKPAEYVIVTIDESPLQDWGWGGELLDQAE</sequence>
<dbReference type="PANTHER" id="PTHR35530:SF2">
    <property type="entry name" value="BSL4019 PROTEIN"/>
    <property type="match status" value="1"/>
</dbReference>
<keyword evidence="5" id="KW-1185">Reference proteome</keyword>
<dbReference type="Gene3D" id="3.30.429.10">
    <property type="entry name" value="Macrophage Migration Inhibitory Factor"/>
    <property type="match status" value="1"/>
</dbReference>
<organism evidence="4 5">
    <name type="scientific">Deefgea tanakiae</name>
    <dbReference type="NCBI Taxonomy" id="2865840"/>
    <lineage>
        <taxon>Bacteria</taxon>
        <taxon>Pseudomonadati</taxon>
        <taxon>Pseudomonadota</taxon>
        <taxon>Betaproteobacteria</taxon>
        <taxon>Neisseriales</taxon>
        <taxon>Chitinibacteraceae</taxon>
        <taxon>Deefgea</taxon>
    </lineage>
</organism>
<reference evidence="4 5" key="1">
    <citation type="submission" date="2021-08" db="EMBL/GenBank/DDBJ databases">
        <title>complete genome sequencing of Deefgea sp. D25.</title>
        <authorList>
            <person name="Bae J.-W."/>
            <person name="Gim D.-H."/>
        </authorList>
    </citation>
    <scope>NUCLEOTIDE SEQUENCE [LARGE SCALE GENOMIC DNA]</scope>
    <source>
        <strain evidence="4 5">D25</strain>
    </source>
</reference>
<dbReference type="Pfam" id="PF01361">
    <property type="entry name" value="Tautomerase"/>
    <property type="match status" value="1"/>
</dbReference>
<dbReference type="SUPFAM" id="SSF55331">
    <property type="entry name" value="Tautomerase/MIF"/>
    <property type="match status" value="1"/>
</dbReference>
<feature type="domain" description="4-oxalocrotonate tautomerase-like" evidence="3">
    <location>
        <begin position="2"/>
        <end position="58"/>
    </location>
</feature>
<keyword evidence="2" id="KW-0413">Isomerase</keyword>
<evidence type="ECO:0000313" key="5">
    <source>
        <dbReference type="Proteomes" id="UP000825679"/>
    </source>
</evidence>
<evidence type="ECO:0000256" key="2">
    <source>
        <dbReference type="ARBA" id="ARBA00023235"/>
    </source>
</evidence>
<dbReference type="InterPro" id="IPR004370">
    <property type="entry name" value="4-OT-like_dom"/>
</dbReference>
<comment type="similarity">
    <text evidence="1">Belongs to the 4-oxalocrotonate tautomerase family.</text>
</comment>
<evidence type="ECO:0000313" key="4">
    <source>
        <dbReference type="EMBL" id="QZA76431.1"/>
    </source>
</evidence>
<evidence type="ECO:0000259" key="3">
    <source>
        <dbReference type="Pfam" id="PF01361"/>
    </source>
</evidence>
<dbReference type="InterPro" id="IPR014347">
    <property type="entry name" value="Tautomerase/MIF_sf"/>
</dbReference>
<name>A0ABX8Z1J0_9NEIS</name>
<dbReference type="PANTHER" id="PTHR35530">
    <property type="entry name" value="TAUTOMERASE-RELATED"/>
    <property type="match status" value="1"/>
</dbReference>
<protein>
    <submittedName>
        <fullName evidence="4">4-oxalocrotonate tautomerase family protein</fullName>
    </submittedName>
</protein>